<dbReference type="PRINTS" id="PR00420">
    <property type="entry name" value="RNGMNOXGNASE"/>
</dbReference>
<keyword evidence="5" id="KW-0503">Monooxygenase</keyword>
<reference evidence="7" key="1">
    <citation type="journal article" date="2020" name="Stud. Mycol.">
        <title>101 Dothideomycetes genomes: a test case for predicting lifestyles and emergence of pathogens.</title>
        <authorList>
            <person name="Haridas S."/>
            <person name="Albert R."/>
            <person name="Binder M."/>
            <person name="Bloem J."/>
            <person name="Labutti K."/>
            <person name="Salamov A."/>
            <person name="Andreopoulos B."/>
            <person name="Baker S."/>
            <person name="Barry K."/>
            <person name="Bills G."/>
            <person name="Bluhm B."/>
            <person name="Cannon C."/>
            <person name="Castanera R."/>
            <person name="Culley D."/>
            <person name="Daum C."/>
            <person name="Ezra D."/>
            <person name="Gonzalez J."/>
            <person name="Henrissat B."/>
            <person name="Kuo A."/>
            <person name="Liang C."/>
            <person name="Lipzen A."/>
            <person name="Lutzoni F."/>
            <person name="Magnuson J."/>
            <person name="Mondo S."/>
            <person name="Nolan M."/>
            <person name="Ohm R."/>
            <person name="Pangilinan J."/>
            <person name="Park H.-J."/>
            <person name="Ramirez L."/>
            <person name="Alfaro M."/>
            <person name="Sun H."/>
            <person name="Tritt A."/>
            <person name="Yoshinaga Y."/>
            <person name="Zwiers L.-H."/>
            <person name="Turgeon B."/>
            <person name="Goodwin S."/>
            <person name="Spatafora J."/>
            <person name="Crous P."/>
            <person name="Grigoriev I."/>
        </authorList>
    </citation>
    <scope>NUCLEOTIDE SEQUENCE</scope>
    <source>
        <strain evidence="7">ATCC 36951</strain>
    </source>
</reference>
<evidence type="ECO:0000313" key="7">
    <source>
        <dbReference type="EMBL" id="KAF2160633.1"/>
    </source>
</evidence>
<evidence type="ECO:0000256" key="4">
    <source>
        <dbReference type="ARBA" id="ARBA00023002"/>
    </source>
</evidence>
<comment type="similarity">
    <text evidence="1">Belongs to the paxM FAD-dependent monooxygenase family.</text>
</comment>
<evidence type="ECO:0000256" key="3">
    <source>
        <dbReference type="ARBA" id="ARBA00022827"/>
    </source>
</evidence>
<name>A0A6A6C189_ZASCE</name>
<dbReference type="InterPro" id="IPR050493">
    <property type="entry name" value="FAD-dep_Monooxygenase_BioMet"/>
</dbReference>
<keyword evidence="8" id="KW-1185">Reference proteome</keyword>
<dbReference type="GO" id="GO:0071949">
    <property type="term" value="F:FAD binding"/>
    <property type="evidence" value="ECO:0007669"/>
    <property type="project" value="InterPro"/>
</dbReference>
<dbReference type="PANTHER" id="PTHR13789">
    <property type="entry name" value="MONOOXYGENASE"/>
    <property type="match status" value="1"/>
</dbReference>
<evidence type="ECO:0000256" key="2">
    <source>
        <dbReference type="ARBA" id="ARBA00022630"/>
    </source>
</evidence>
<dbReference type="GeneID" id="54567596"/>
<keyword evidence="4" id="KW-0560">Oxidoreductase</keyword>
<dbReference type="InterPro" id="IPR036188">
    <property type="entry name" value="FAD/NAD-bd_sf"/>
</dbReference>
<dbReference type="SUPFAM" id="SSF54373">
    <property type="entry name" value="FAD-linked reductases, C-terminal domain"/>
    <property type="match status" value="1"/>
</dbReference>
<dbReference type="InterPro" id="IPR002938">
    <property type="entry name" value="FAD-bd"/>
</dbReference>
<accession>A0A6A6C189</accession>
<dbReference type="OrthoDB" id="1047367at2759"/>
<dbReference type="Gene3D" id="3.50.50.60">
    <property type="entry name" value="FAD/NAD(P)-binding domain"/>
    <property type="match status" value="1"/>
</dbReference>
<dbReference type="PANTHER" id="PTHR13789:SF172">
    <property type="entry name" value="HYDROXYLASE, PUTATIVE (AFU_ORTHOLOGUE AFUA_1G12410)-RELATED"/>
    <property type="match status" value="1"/>
</dbReference>
<dbReference type="GO" id="GO:0004497">
    <property type="term" value="F:monooxygenase activity"/>
    <property type="evidence" value="ECO:0007669"/>
    <property type="project" value="UniProtKB-KW"/>
</dbReference>
<dbReference type="EMBL" id="ML993625">
    <property type="protein sequence ID" value="KAF2160633.1"/>
    <property type="molecule type" value="Genomic_DNA"/>
</dbReference>
<gene>
    <name evidence="7" type="ORF">M409DRAFT_59884</name>
</gene>
<dbReference type="Proteomes" id="UP000799537">
    <property type="component" value="Unassembled WGS sequence"/>
</dbReference>
<evidence type="ECO:0000313" key="8">
    <source>
        <dbReference type="Proteomes" id="UP000799537"/>
    </source>
</evidence>
<organism evidence="7 8">
    <name type="scientific">Zasmidium cellare ATCC 36951</name>
    <dbReference type="NCBI Taxonomy" id="1080233"/>
    <lineage>
        <taxon>Eukaryota</taxon>
        <taxon>Fungi</taxon>
        <taxon>Dikarya</taxon>
        <taxon>Ascomycota</taxon>
        <taxon>Pezizomycotina</taxon>
        <taxon>Dothideomycetes</taxon>
        <taxon>Dothideomycetidae</taxon>
        <taxon>Mycosphaerellales</taxon>
        <taxon>Mycosphaerellaceae</taxon>
        <taxon>Zasmidium</taxon>
    </lineage>
</organism>
<dbReference type="RefSeq" id="XP_033661522.1">
    <property type="nucleotide sequence ID" value="XM_033814324.1"/>
</dbReference>
<dbReference type="SUPFAM" id="SSF51905">
    <property type="entry name" value="FAD/NAD(P)-binding domain"/>
    <property type="match status" value="1"/>
</dbReference>
<sequence length="442" mass="49094">MPSATNTLQPGEAWRHLDIAVVGGGIGGLAVSISLRRAGHKVTIYERADFAGEVGASISCAANGVKWLREWEVDIAKGDGVYLRQLINRDWESGEPVSVYDLNDYEEKWGHPYYMFHRQDMHKMLMDTALQSEGAGTPVKLIVNHKTVDLDTENGTITFHDGTKAQHEAVIGADGIGSNIRKLIGIQVEKRPADSSCLHANVTTEQAVKLGLPDYSKDSAIEYWGGHHTFNKIVLSPCNSGTLLSYYCFFPREKGDFSEQKWDASSTVEDLLAPYPDLDRQVLGHLGIGQEIRPWRLWVHEPYSHWQKGVACIMGDAAHPMMPDQSQGACMAIEDSAALGLVFSKDLYPGSVREALKLYESVRHPRATKVQAASARARENIHERIGFSDNTDNPLYKVKDEQKKLTITEMNSYDMREDIRSKWPEGWPASANGVTANVINGN</sequence>
<keyword evidence="2" id="KW-0285">Flavoprotein</keyword>
<dbReference type="Pfam" id="PF01494">
    <property type="entry name" value="FAD_binding_3"/>
    <property type="match status" value="1"/>
</dbReference>
<feature type="domain" description="FAD-binding" evidence="6">
    <location>
        <begin position="18"/>
        <end position="372"/>
    </location>
</feature>
<keyword evidence="3" id="KW-0274">FAD</keyword>
<dbReference type="AlphaFoldDB" id="A0A6A6C189"/>
<evidence type="ECO:0000259" key="6">
    <source>
        <dbReference type="Pfam" id="PF01494"/>
    </source>
</evidence>
<evidence type="ECO:0000256" key="5">
    <source>
        <dbReference type="ARBA" id="ARBA00023033"/>
    </source>
</evidence>
<proteinExistence type="inferred from homology"/>
<protein>
    <recommendedName>
        <fullName evidence="6">FAD-binding domain-containing protein</fullName>
    </recommendedName>
</protein>
<evidence type="ECO:0000256" key="1">
    <source>
        <dbReference type="ARBA" id="ARBA00007992"/>
    </source>
</evidence>